<keyword evidence="4" id="KW-1185">Reference proteome</keyword>
<evidence type="ECO:0000256" key="1">
    <source>
        <dbReference type="PROSITE-ProRule" id="PRU00169"/>
    </source>
</evidence>
<keyword evidence="1" id="KW-0597">Phosphoprotein</keyword>
<dbReference type="EMBL" id="FNGV01000001">
    <property type="protein sequence ID" value="SDL48153.1"/>
    <property type="molecule type" value="Genomic_DNA"/>
</dbReference>
<dbReference type="AlphaFoldDB" id="A0A1G9KFL6"/>
<dbReference type="PANTHER" id="PTHR44520">
    <property type="entry name" value="RESPONSE REGULATOR RCP1-RELATED"/>
    <property type="match status" value="1"/>
</dbReference>
<evidence type="ECO:0000259" key="2">
    <source>
        <dbReference type="PROSITE" id="PS50110"/>
    </source>
</evidence>
<dbReference type="Proteomes" id="UP000199440">
    <property type="component" value="Unassembled WGS sequence"/>
</dbReference>
<feature type="modified residue" description="4-aspartylphosphate" evidence="1">
    <location>
        <position position="64"/>
    </location>
</feature>
<dbReference type="Gene3D" id="3.40.50.2300">
    <property type="match status" value="1"/>
</dbReference>
<gene>
    <name evidence="3" type="ORF">SAMN04488514_101961</name>
</gene>
<dbReference type="InterPro" id="IPR001789">
    <property type="entry name" value="Sig_transdc_resp-reg_receiver"/>
</dbReference>
<name>A0A1G9KFL6_9FLAO</name>
<dbReference type="InterPro" id="IPR052893">
    <property type="entry name" value="TCS_response_regulator"/>
</dbReference>
<reference evidence="3 4" key="1">
    <citation type="submission" date="2016-10" db="EMBL/GenBank/DDBJ databases">
        <authorList>
            <person name="de Groot N.N."/>
        </authorList>
    </citation>
    <scope>NUCLEOTIDE SEQUENCE [LARGE SCALE GENOMIC DNA]</scope>
    <source>
        <strain evidence="3 4">DSM 19886</strain>
    </source>
</reference>
<dbReference type="Pfam" id="PF00072">
    <property type="entry name" value="Response_reg"/>
    <property type="match status" value="1"/>
</dbReference>
<feature type="domain" description="Response regulatory" evidence="2">
    <location>
        <begin position="7"/>
        <end position="134"/>
    </location>
</feature>
<dbReference type="GO" id="GO:0000160">
    <property type="term" value="P:phosphorelay signal transduction system"/>
    <property type="evidence" value="ECO:0007669"/>
    <property type="project" value="InterPro"/>
</dbReference>
<proteinExistence type="predicted"/>
<accession>A0A1G9KFL6</accession>
<organism evidence="3 4">
    <name type="scientific">Kriegella aquimaris</name>
    <dbReference type="NCBI Taxonomy" id="192904"/>
    <lineage>
        <taxon>Bacteria</taxon>
        <taxon>Pseudomonadati</taxon>
        <taxon>Bacteroidota</taxon>
        <taxon>Flavobacteriia</taxon>
        <taxon>Flavobacteriales</taxon>
        <taxon>Flavobacteriaceae</taxon>
        <taxon>Kriegella</taxon>
    </lineage>
</organism>
<evidence type="ECO:0000313" key="3">
    <source>
        <dbReference type="EMBL" id="SDL48153.1"/>
    </source>
</evidence>
<protein>
    <submittedName>
        <fullName evidence="3">Response regulator receiver domain-containing protein</fullName>
    </submittedName>
</protein>
<dbReference type="STRING" id="192904.SAMN04488514_101961"/>
<evidence type="ECO:0000313" key="4">
    <source>
        <dbReference type="Proteomes" id="UP000199440"/>
    </source>
</evidence>
<dbReference type="SUPFAM" id="SSF52172">
    <property type="entry name" value="CheY-like"/>
    <property type="match status" value="1"/>
</dbReference>
<sequence>MTKKFNCILLIDDDEATNYIHRKVIEEVDCAEKVVIAQSGQEALDFLNGKENDPNSPIDLIFLDINMPAMNGWEFLEHYKNLDSSKKAKGVLIMLSTSLNPDDHGNASKIDVVDGFQTKPLTEEKMIRIHKNHFS</sequence>
<dbReference type="PANTHER" id="PTHR44520:SF2">
    <property type="entry name" value="RESPONSE REGULATOR RCP1"/>
    <property type="match status" value="1"/>
</dbReference>
<dbReference type="SMART" id="SM00448">
    <property type="entry name" value="REC"/>
    <property type="match status" value="1"/>
</dbReference>
<dbReference type="InterPro" id="IPR011006">
    <property type="entry name" value="CheY-like_superfamily"/>
</dbReference>
<dbReference type="PROSITE" id="PS50110">
    <property type="entry name" value="RESPONSE_REGULATORY"/>
    <property type="match status" value="1"/>
</dbReference>